<proteinExistence type="predicted"/>
<dbReference type="GO" id="GO:0008168">
    <property type="term" value="F:methyltransferase activity"/>
    <property type="evidence" value="ECO:0007669"/>
    <property type="project" value="UniProtKB-KW"/>
</dbReference>
<keyword evidence="4" id="KW-1185">Reference proteome</keyword>
<dbReference type="Gene3D" id="3.40.50.150">
    <property type="entry name" value="Vaccinia Virus protein VP39"/>
    <property type="match status" value="1"/>
</dbReference>
<keyword evidence="1" id="KW-0808">Transferase</keyword>
<sequence>MLQAPASPRAVCDTMVDVVEQSIWMQKVTADPGHSHWYVERFRALARDGADLNGEARLVDAMAPRGARILDAGCGPGRMGGYLAAVGHDVVGVDVDPVLIEAAEQDHPGPRWLVADLAELDLPARGITEPFDVVASAGNVMTFVAPSTRVQVLTRLKAHLADDGRVVTGFGAGRDYAFDQFLADAAEAGLAPDVLLSTWDLRPFTDDSDFLVAVLRPA</sequence>
<reference evidence="3 4" key="1">
    <citation type="journal article" date="2019" name="Emerg. Microbes Infect.">
        <title>Comprehensive subspecies identification of 175 nontuberculous mycobacteria species based on 7547 genomic profiles.</title>
        <authorList>
            <person name="Matsumoto Y."/>
            <person name="Kinjo T."/>
            <person name="Motooka D."/>
            <person name="Nabeya D."/>
            <person name="Jung N."/>
            <person name="Uechi K."/>
            <person name="Horii T."/>
            <person name="Iida T."/>
            <person name="Fujita J."/>
            <person name="Nakamura S."/>
        </authorList>
    </citation>
    <scope>NUCLEOTIDE SEQUENCE [LARGE SCALE GENOMIC DNA]</scope>
    <source>
        <strain evidence="3 4">JCM 17423</strain>
    </source>
</reference>
<name>A0AAD1IIX6_9MYCO</name>
<dbReference type="PANTHER" id="PTHR43861">
    <property type="entry name" value="TRANS-ACONITATE 2-METHYLTRANSFERASE-RELATED"/>
    <property type="match status" value="1"/>
</dbReference>
<dbReference type="InterPro" id="IPR029063">
    <property type="entry name" value="SAM-dependent_MTases_sf"/>
</dbReference>
<keyword evidence="3" id="KW-0489">Methyltransferase</keyword>
<organism evidence="3 4">
    <name type="scientific">Mycolicibacterium litorale</name>
    <dbReference type="NCBI Taxonomy" id="758802"/>
    <lineage>
        <taxon>Bacteria</taxon>
        <taxon>Bacillati</taxon>
        <taxon>Actinomycetota</taxon>
        <taxon>Actinomycetes</taxon>
        <taxon>Mycobacteriales</taxon>
        <taxon>Mycobacteriaceae</taxon>
        <taxon>Mycolicibacterium</taxon>
    </lineage>
</organism>
<dbReference type="Pfam" id="PF13649">
    <property type="entry name" value="Methyltransf_25"/>
    <property type="match status" value="1"/>
</dbReference>
<evidence type="ECO:0000313" key="4">
    <source>
        <dbReference type="Proteomes" id="UP000466607"/>
    </source>
</evidence>
<dbReference type="EMBL" id="AP022586">
    <property type="protein sequence ID" value="BBY16099.1"/>
    <property type="molecule type" value="Genomic_DNA"/>
</dbReference>
<dbReference type="AlphaFoldDB" id="A0AAD1IIX6"/>
<gene>
    <name evidence="3" type="ORF">MLIT_16910</name>
</gene>
<dbReference type="InterPro" id="IPR041698">
    <property type="entry name" value="Methyltransf_25"/>
</dbReference>
<accession>A0AAD1IIX6</accession>
<dbReference type="Proteomes" id="UP000466607">
    <property type="component" value="Chromosome"/>
</dbReference>
<evidence type="ECO:0000259" key="2">
    <source>
        <dbReference type="Pfam" id="PF13649"/>
    </source>
</evidence>
<dbReference type="SUPFAM" id="SSF53335">
    <property type="entry name" value="S-adenosyl-L-methionine-dependent methyltransferases"/>
    <property type="match status" value="1"/>
</dbReference>
<evidence type="ECO:0000313" key="3">
    <source>
        <dbReference type="EMBL" id="BBY16099.1"/>
    </source>
</evidence>
<protein>
    <submittedName>
        <fullName evidence="3">SAM-dependent methyltransferase</fullName>
    </submittedName>
</protein>
<feature type="domain" description="Methyltransferase" evidence="2">
    <location>
        <begin position="69"/>
        <end position="164"/>
    </location>
</feature>
<dbReference type="GO" id="GO:0032259">
    <property type="term" value="P:methylation"/>
    <property type="evidence" value="ECO:0007669"/>
    <property type="project" value="UniProtKB-KW"/>
</dbReference>
<evidence type="ECO:0000256" key="1">
    <source>
        <dbReference type="ARBA" id="ARBA00022679"/>
    </source>
</evidence>